<gene>
    <name evidence="8" type="ORF">IX56_02670</name>
    <name evidence="9" type="ORF">SAMN05444276_10349</name>
</gene>
<reference evidence="8 10" key="2">
    <citation type="submission" date="2014-10" db="EMBL/GenBank/DDBJ databases">
        <title>Paracoccus sanguinis sp. nov., isolated from clinical specimens of New York State patients.</title>
        <authorList>
            <person name="Mingle L.A."/>
            <person name="Cole J.A."/>
            <person name="Lapierre P."/>
            <person name="Musser K.A."/>
        </authorList>
    </citation>
    <scope>NUCLEOTIDE SEQUENCE [LARGE SCALE GENOMIC DNA]</scope>
    <source>
        <strain evidence="8 10">5503</strain>
    </source>
</reference>
<proteinExistence type="predicted"/>
<dbReference type="PANTHER" id="PTHR43549:SF3">
    <property type="entry name" value="MULTIDRUG RESISTANCE PROTEIN YPNP-RELATED"/>
    <property type="match status" value="1"/>
</dbReference>
<dbReference type="OrthoDB" id="9806302at2"/>
<keyword evidence="6 7" id="KW-0472">Membrane</keyword>
<sequence length="451" mass="46860">MSPRRPSIQEGPLWRSFLVFLLPLIGQNILQSLGMTINSIVVGQMLGTGALAAVATFMPLAFFFIAFVIGVTAGASVLIGQAWGAQKIDLVRRIGGTALGATLAIGLVIGTTGIALAPWMLARMGTPADVMAPAISYARTAFATMPILFLFIAAGALLRGTGDSVRPLVVQAVATGVAAGLTIVMVAEMGFGVAAAALSVGVAQSAALVVLGLWLRARAHPLAPGAGLLRALWPDWGLLRTVLRIGLPTGAQLVVGSLAGLVIVGLINRFGSDATAAYGAVSQVQNYAQFPALSIAIAASIFGAQAIGAGRPDRLAVVLRTAMVMNLVLTGGLVALVYLFSRLLVQAFIADPEVVELAQHLLHIVSWSALMFGAGTIFSGIMRASGTVIPPMLIAMGCVAFVELPLAVLLSRSMGLEGIWWAYVASFAALMVAQGAYYTFVWRKRKITALV</sequence>
<accession>A0A099GKF8</accession>
<feature type="transmembrane region" description="Helical" evidence="7">
    <location>
        <begin position="134"/>
        <end position="156"/>
    </location>
</feature>
<dbReference type="GO" id="GO:0042910">
    <property type="term" value="F:xenobiotic transmembrane transporter activity"/>
    <property type="evidence" value="ECO:0007669"/>
    <property type="project" value="InterPro"/>
</dbReference>
<evidence type="ECO:0000256" key="6">
    <source>
        <dbReference type="ARBA" id="ARBA00023136"/>
    </source>
</evidence>
<organism evidence="8 10">
    <name type="scientific">Paracoccus sanguinis</name>
    <dbReference type="NCBI Taxonomy" id="1545044"/>
    <lineage>
        <taxon>Bacteria</taxon>
        <taxon>Pseudomonadati</taxon>
        <taxon>Pseudomonadota</taxon>
        <taxon>Alphaproteobacteria</taxon>
        <taxon>Rhodobacterales</taxon>
        <taxon>Paracoccaceae</taxon>
        <taxon>Paracoccus</taxon>
    </lineage>
</organism>
<comment type="subcellular location">
    <subcellularLocation>
        <location evidence="1">Cell inner membrane</location>
        <topology evidence="1">Multi-pass membrane protein</topology>
    </subcellularLocation>
</comment>
<feature type="transmembrane region" description="Helical" evidence="7">
    <location>
        <begin position="168"/>
        <end position="187"/>
    </location>
</feature>
<protein>
    <submittedName>
        <fullName evidence="9">Putative efflux protein, MATE family</fullName>
    </submittedName>
</protein>
<reference evidence="9" key="4">
    <citation type="submission" date="2016-10" db="EMBL/GenBank/DDBJ databases">
        <authorList>
            <person name="de Groot N.N."/>
        </authorList>
    </citation>
    <scope>NUCLEOTIDE SEQUENCE [LARGE SCALE GENOMIC DNA]</scope>
    <source>
        <strain evidence="9">DSM 29303</strain>
    </source>
</reference>
<dbReference type="InterPro" id="IPR052031">
    <property type="entry name" value="Membrane_Transporter-Flippase"/>
</dbReference>
<keyword evidence="3" id="KW-1003">Cell membrane</keyword>
<evidence type="ECO:0000313" key="8">
    <source>
        <dbReference type="EMBL" id="KGJ23304.1"/>
    </source>
</evidence>
<dbReference type="InterPro" id="IPR002528">
    <property type="entry name" value="MATE_fam"/>
</dbReference>
<name>A0A099G4B6_9RHOB</name>
<dbReference type="EMBL" id="JRKQ01000007">
    <property type="protein sequence ID" value="KGJ23304.1"/>
    <property type="molecule type" value="Genomic_DNA"/>
</dbReference>
<evidence type="ECO:0000313" key="11">
    <source>
        <dbReference type="Proteomes" id="UP000182944"/>
    </source>
</evidence>
<dbReference type="Pfam" id="PF01554">
    <property type="entry name" value="MatE"/>
    <property type="match status" value="2"/>
</dbReference>
<dbReference type="STRING" id="1545044.SAMN05444276_10349"/>
<feature type="transmembrane region" description="Helical" evidence="7">
    <location>
        <begin position="193"/>
        <end position="215"/>
    </location>
</feature>
<feature type="transmembrane region" description="Helical" evidence="7">
    <location>
        <begin position="287"/>
        <end position="310"/>
    </location>
</feature>
<keyword evidence="2" id="KW-0813">Transport</keyword>
<dbReference type="AlphaFoldDB" id="A0A099G4B6"/>
<feature type="transmembrane region" description="Helical" evidence="7">
    <location>
        <begin position="393"/>
        <end position="414"/>
    </location>
</feature>
<dbReference type="Proteomes" id="UP000029858">
    <property type="component" value="Unassembled WGS sequence"/>
</dbReference>
<feature type="transmembrane region" description="Helical" evidence="7">
    <location>
        <begin position="420"/>
        <end position="440"/>
    </location>
</feature>
<feature type="transmembrane region" description="Helical" evidence="7">
    <location>
        <begin position="317"/>
        <end position="340"/>
    </location>
</feature>
<evidence type="ECO:0000256" key="1">
    <source>
        <dbReference type="ARBA" id="ARBA00004429"/>
    </source>
</evidence>
<dbReference type="GO" id="GO:0015297">
    <property type="term" value="F:antiporter activity"/>
    <property type="evidence" value="ECO:0007669"/>
    <property type="project" value="InterPro"/>
</dbReference>
<evidence type="ECO:0000256" key="3">
    <source>
        <dbReference type="ARBA" id="ARBA00022475"/>
    </source>
</evidence>
<dbReference type="NCBIfam" id="TIGR00797">
    <property type="entry name" value="matE"/>
    <property type="match status" value="1"/>
</dbReference>
<dbReference type="EMBL" id="FNNA01000003">
    <property type="protein sequence ID" value="SDX15874.1"/>
    <property type="molecule type" value="Genomic_DNA"/>
</dbReference>
<dbReference type="RefSeq" id="WP_036707214.1">
    <property type="nucleotide sequence ID" value="NZ_FNNA01000003.1"/>
</dbReference>
<feature type="transmembrane region" description="Helical" evidence="7">
    <location>
        <begin position="50"/>
        <end position="79"/>
    </location>
</feature>
<keyword evidence="4 7" id="KW-0812">Transmembrane</keyword>
<dbReference type="PIRSF" id="PIRSF006603">
    <property type="entry name" value="DinF"/>
    <property type="match status" value="1"/>
</dbReference>
<feature type="transmembrane region" description="Helical" evidence="7">
    <location>
        <begin position="360"/>
        <end position="381"/>
    </location>
</feature>
<accession>A0A099G4B6</accession>
<evidence type="ECO:0000256" key="2">
    <source>
        <dbReference type="ARBA" id="ARBA00022448"/>
    </source>
</evidence>
<dbReference type="CDD" id="cd13138">
    <property type="entry name" value="MATE_yoeA_like"/>
    <property type="match status" value="1"/>
</dbReference>
<evidence type="ECO:0000313" key="10">
    <source>
        <dbReference type="Proteomes" id="UP000029858"/>
    </source>
</evidence>
<evidence type="ECO:0000256" key="5">
    <source>
        <dbReference type="ARBA" id="ARBA00022989"/>
    </source>
</evidence>
<feature type="transmembrane region" description="Helical" evidence="7">
    <location>
        <begin position="99"/>
        <end position="122"/>
    </location>
</feature>
<evidence type="ECO:0000256" key="4">
    <source>
        <dbReference type="ARBA" id="ARBA00022692"/>
    </source>
</evidence>
<keyword evidence="11" id="KW-1185">Reference proteome</keyword>
<dbReference type="InterPro" id="IPR048279">
    <property type="entry name" value="MdtK-like"/>
</dbReference>
<reference evidence="11" key="3">
    <citation type="submission" date="2016-10" db="EMBL/GenBank/DDBJ databases">
        <authorList>
            <person name="Varghese N."/>
            <person name="Submissions S."/>
        </authorList>
    </citation>
    <scope>NUCLEOTIDE SEQUENCE [LARGE SCALE GENOMIC DNA]</scope>
    <source>
        <strain evidence="11">DSM 29303</strain>
    </source>
</reference>
<reference evidence="8 10" key="1">
    <citation type="submission" date="2014-09" db="EMBL/GenBank/DDBJ databases">
        <authorList>
            <person name="McGinnis J.M."/>
            <person name="Wolfgang W.J."/>
        </authorList>
    </citation>
    <scope>NUCLEOTIDE SEQUENCE [LARGE SCALE GENOMIC DNA]</scope>
    <source>
        <strain evidence="8 10">5503</strain>
    </source>
</reference>
<evidence type="ECO:0000313" key="9">
    <source>
        <dbReference type="EMBL" id="SDX15874.1"/>
    </source>
</evidence>
<evidence type="ECO:0000256" key="7">
    <source>
        <dbReference type="SAM" id="Phobius"/>
    </source>
</evidence>
<dbReference type="PANTHER" id="PTHR43549">
    <property type="entry name" value="MULTIDRUG RESISTANCE PROTEIN YPNP-RELATED"/>
    <property type="match status" value="1"/>
</dbReference>
<dbReference type="Proteomes" id="UP000182944">
    <property type="component" value="Unassembled WGS sequence"/>
</dbReference>
<keyword evidence="5 7" id="KW-1133">Transmembrane helix</keyword>
<feature type="transmembrane region" description="Helical" evidence="7">
    <location>
        <begin position="245"/>
        <end position="267"/>
    </location>
</feature>
<feature type="transmembrane region" description="Helical" evidence="7">
    <location>
        <begin position="12"/>
        <end position="30"/>
    </location>
</feature>
<dbReference type="GO" id="GO:0005886">
    <property type="term" value="C:plasma membrane"/>
    <property type="evidence" value="ECO:0007669"/>
    <property type="project" value="UniProtKB-SubCell"/>
</dbReference>